<evidence type="ECO:0000313" key="2">
    <source>
        <dbReference type="EMBL" id="MCZ8536483.1"/>
    </source>
</evidence>
<comment type="caution">
    <text evidence="2">The sequence shown here is derived from an EMBL/GenBank/DDBJ whole genome shotgun (WGS) entry which is preliminary data.</text>
</comment>
<feature type="compositionally biased region" description="Basic residues" evidence="1">
    <location>
        <begin position="1"/>
        <end position="12"/>
    </location>
</feature>
<proteinExistence type="predicted"/>
<organism evidence="2 3">
    <name type="scientific">Paenisporosarcina quisquiliarum</name>
    <dbReference type="NCBI Taxonomy" id="365346"/>
    <lineage>
        <taxon>Bacteria</taxon>
        <taxon>Bacillati</taxon>
        <taxon>Bacillota</taxon>
        <taxon>Bacilli</taxon>
        <taxon>Bacillales</taxon>
        <taxon>Caryophanaceae</taxon>
        <taxon>Paenisporosarcina</taxon>
    </lineage>
</organism>
<feature type="region of interest" description="Disordered" evidence="1">
    <location>
        <begin position="1"/>
        <end position="30"/>
    </location>
</feature>
<reference evidence="2" key="1">
    <citation type="submission" date="2022-05" db="EMBL/GenBank/DDBJ databases">
        <authorList>
            <person name="Colautti A."/>
            <person name="Iacumin L."/>
        </authorList>
    </citation>
    <scope>NUCLEOTIDE SEQUENCE</scope>
    <source>
        <strain evidence="2">SK 55</strain>
    </source>
</reference>
<keyword evidence="3" id="KW-1185">Reference proteome</keyword>
<sequence>MPKKRPKRHYKHPLPPLTSNPPVPQELLATDSSSKAKAVFDEEICIEAKVTINPHVSVGQIDIECLDSSVEPSSENINSSEEECTVIVSQLIRIRIPVHFSAEVDAEKNEVGCKKRNKQCDCC</sequence>
<feature type="compositionally biased region" description="Pro residues" evidence="1">
    <location>
        <begin position="13"/>
        <end position="24"/>
    </location>
</feature>
<gene>
    <name evidence="2" type="ORF">M9R32_04720</name>
</gene>
<protein>
    <submittedName>
        <fullName evidence="2">Uncharacterized protein</fullName>
    </submittedName>
</protein>
<dbReference type="AlphaFoldDB" id="A0A9X3LEC6"/>
<evidence type="ECO:0000313" key="3">
    <source>
        <dbReference type="Proteomes" id="UP001152173"/>
    </source>
</evidence>
<dbReference type="RefSeq" id="WP_269925584.1">
    <property type="nucleotide sequence ID" value="NZ_JAMKBJ010000003.1"/>
</dbReference>
<dbReference type="EMBL" id="JAMKBJ010000003">
    <property type="protein sequence ID" value="MCZ8536483.1"/>
    <property type="molecule type" value="Genomic_DNA"/>
</dbReference>
<name>A0A9X3LEC6_9BACL</name>
<evidence type="ECO:0000256" key="1">
    <source>
        <dbReference type="SAM" id="MobiDB-lite"/>
    </source>
</evidence>
<accession>A0A9X3LEC6</accession>
<dbReference type="Proteomes" id="UP001152173">
    <property type="component" value="Unassembled WGS sequence"/>
</dbReference>